<dbReference type="RefSeq" id="WP_025803279.1">
    <property type="nucleotide sequence ID" value="NZ_CP053842.1"/>
</dbReference>
<reference evidence="3 4" key="1">
    <citation type="submission" date="2020-10" db="EMBL/GenBank/DDBJ databases">
        <title>Campylobacter and Helicobacter PacBio genomes.</title>
        <authorList>
            <person name="Lane C."/>
        </authorList>
    </citation>
    <scope>NUCLEOTIDE SEQUENCE [LARGE SCALE GENOMIC DNA]</scope>
    <source>
        <strain evidence="3 4">2016D-0077</strain>
    </source>
</reference>
<gene>
    <name evidence="3" type="ORF">IMC76_06840</name>
</gene>
<sequence>MCDVENGLNVGVASIGEIFGLLGDKQKFENLTIPKYQRPYRWTTQNVNELIDDILEAMSSKKTNYLLGNIILHKNENSLDIVDGQQRLTTLALILGFLIKPNDKFFDFKKNPNSENALSKNSNSIKNKLELSNKEEIANFVKNNLFVTYFMVDTIDEAFDVFDTQNSRGKELTQAELLKNHHFLHLKADEIIKQEIAKKYKYYQNKTTWSIVDSVLNDLYIARGIHGGKNFKLGDYISWGDEIFNEFIGIKDKGYERINELKFNSNIIKGNEYFSYLFKYAQIYEILANKANFSKKYYINQSMLILLLCYADKFGIDKNFSDFFDLVFVYLFATLSYYDKMQYNCKWLVNEGDYTILSRIYKFIESSDFSSLLIERIQNDIRDVFKFGNGDNSDYIRHPDIAYENLTEKTKDKMSKEFIEKISFKNIIFNKDKK</sequence>
<organism evidence="3 4">
    <name type="scientific">Campylobacter corcagiensis</name>
    <dbReference type="NCBI Taxonomy" id="1448857"/>
    <lineage>
        <taxon>Bacteria</taxon>
        <taxon>Pseudomonadati</taxon>
        <taxon>Campylobacterota</taxon>
        <taxon>Epsilonproteobacteria</taxon>
        <taxon>Campylobacterales</taxon>
        <taxon>Campylobacteraceae</taxon>
        <taxon>Campylobacter</taxon>
    </lineage>
</organism>
<dbReference type="OrthoDB" id="9798761at2"/>
<dbReference type="Proteomes" id="UP000594749">
    <property type="component" value="Chromosome"/>
</dbReference>
<dbReference type="AlphaFoldDB" id="A0A7M1LF15"/>
<proteinExistence type="predicted"/>
<dbReference type="Pfam" id="PF03235">
    <property type="entry name" value="GmrSD_N"/>
    <property type="match status" value="1"/>
</dbReference>
<dbReference type="InterPro" id="IPR057156">
    <property type="entry name" value="DUF7834"/>
</dbReference>
<evidence type="ECO:0000313" key="3">
    <source>
        <dbReference type="EMBL" id="QOQ86923.1"/>
    </source>
</evidence>
<dbReference type="Pfam" id="PF25202">
    <property type="entry name" value="DUF7834"/>
    <property type="match status" value="1"/>
</dbReference>
<dbReference type="PANTHER" id="PTHR35149:SF2">
    <property type="entry name" value="DUF262 DOMAIN-CONTAINING PROTEIN"/>
    <property type="match status" value="1"/>
</dbReference>
<protein>
    <submittedName>
        <fullName evidence="3">DUF262 domain-containing protein</fullName>
    </submittedName>
</protein>
<evidence type="ECO:0000259" key="2">
    <source>
        <dbReference type="Pfam" id="PF25202"/>
    </source>
</evidence>
<feature type="domain" description="DUF7834" evidence="2">
    <location>
        <begin position="217"/>
        <end position="386"/>
    </location>
</feature>
<accession>A0A7M1LF15</accession>
<evidence type="ECO:0000313" key="4">
    <source>
        <dbReference type="Proteomes" id="UP000594749"/>
    </source>
</evidence>
<feature type="domain" description="GmrSD restriction endonucleases N-terminal" evidence="1">
    <location>
        <begin position="23"/>
        <end position="183"/>
    </location>
</feature>
<dbReference type="InterPro" id="IPR004919">
    <property type="entry name" value="GmrSD_N"/>
</dbReference>
<dbReference type="EMBL" id="CP063078">
    <property type="protein sequence ID" value="QOQ86923.1"/>
    <property type="molecule type" value="Genomic_DNA"/>
</dbReference>
<evidence type="ECO:0000259" key="1">
    <source>
        <dbReference type="Pfam" id="PF03235"/>
    </source>
</evidence>
<keyword evidence="4" id="KW-1185">Reference proteome</keyword>
<name>A0A7M1LF15_9BACT</name>
<dbReference type="PANTHER" id="PTHR35149">
    <property type="entry name" value="SLL5132 PROTEIN"/>
    <property type="match status" value="1"/>
</dbReference>